<dbReference type="InterPro" id="IPR058593">
    <property type="entry name" value="ARB_07466-like_C"/>
</dbReference>
<dbReference type="RefSeq" id="WP_377343799.1">
    <property type="nucleotide sequence ID" value="NZ_JBHLUE010000034.1"/>
</dbReference>
<evidence type="ECO:0000256" key="2">
    <source>
        <dbReference type="SAM" id="MobiDB-lite"/>
    </source>
</evidence>
<reference evidence="5 6" key="1">
    <citation type="submission" date="2024-09" db="EMBL/GenBank/DDBJ databases">
        <authorList>
            <person name="Sun Q."/>
            <person name="Mori K."/>
        </authorList>
    </citation>
    <scope>NUCLEOTIDE SEQUENCE [LARGE SCALE GENOMIC DNA]</scope>
    <source>
        <strain evidence="5 6">TBRC 2205</strain>
    </source>
</reference>
<feature type="coiled-coil region" evidence="1">
    <location>
        <begin position="57"/>
        <end position="88"/>
    </location>
</feature>
<evidence type="ECO:0000256" key="3">
    <source>
        <dbReference type="SAM" id="SignalP"/>
    </source>
</evidence>
<accession>A0ABV6P5M3</accession>
<gene>
    <name evidence="5" type="ORF">ACFFHU_29790</name>
</gene>
<feature type="coiled-coil region" evidence="1">
    <location>
        <begin position="145"/>
        <end position="172"/>
    </location>
</feature>
<keyword evidence="6" id="KW-1185">Reference proteome</keyword>
<keyword evidence="1" id="KW-0175">Coiled coil</keyword>
<feature type="compositionally biased region" description="Low complexity" evidence="2">
    <location>
        <begin position="22"/>
        <end position="35"/>
    </location>
</feature>
<name>A0ABV6P5M3_9ACTN</name>
<organism evidence="5 6">
    <name type="scientific">Plantactinospora siamensis</name>
    <dbReference type="NCBI Taxonomy" id="555372"/>
    <lineage>
        <taxon>Bacteria</taxon>
        <taxon>Bacillati</taxon>
        <taxon>Actinomycetota</taxon>
        <taxon>Actinomycetes</taxon>
        <taxon>Micromonosporales</taxon>
        <taxon>Micromonosporaceae</taxon>
        <taxon>Plantactinospora</taxon>
    </lineage>
</organism>
<dbReference type="Gene3D" id="6.10.250.3150">
    <property type="match status" value="1"/>
</dbReference>
<feature type="signal peptide" evidence="3">
    <location>
        <begin position="1"/>
        <end position="24"/>
    </location>
</feature>
<feature type="chain" id="PRO_5045572807" evidence="3">
    <location>
        <begin position="25"/>
        <end position="343"/>
    </location>
</feature>
<feature type="region of interest" description="Disordered" evidence="2">
    <location>
        <begin position="22"/>
        <end position="52"/>
    </location>
</feature>
<proteinExistence type="predicted"/>
<dbReference type="Pfam" id="PF26571">
    <property type="entry name" value="VldE"/>
    <property type="match status" value="1"/>
</dbReference>
<comment type="caution">
    <text evidence="5">The sequence shown here is derived from an EMBL/GenBank/DDBJ whole genome shotgun (WGS) entry which is preliminary data.</text>
</comment>
<keyword evidence="3" id="KW-0732">Signal</keyword>
<feature type="domain" description="ARB-07466-like C-terminal" evidence="4">
    <location>
        <begin position="232"/>
        <end position="339"/>
    </location>
</feature>
<dbReference type="EMBL" id="JBHLUE010000034">
    <property type="protein sequence ID" value="MFC0568318.1"/>
    <property type="molecule type" value="Genomic_DNA"/>
</dbReference>
<sequence length="343" mass="36824">MWLGSLVAAVAALVVAVGPGPAMAAPGTPSPSSSGQGPDEQGPSGKDGDDKLLSGALETANRNYVAAKAKLDKTVARQRQLADEAKRADEDRDRLAPDMSRIAVSSYRVGPAGRAAMLLGSASPSDFLARATGLDEINAVNDGKIAELNEASHRAEAARAALDEQVQEQQRLTAVMAKQKQDVDKSLDLLGGNRQIGKGFVSATSPIAKAAPRAADGSFAPESCNRDDPTTDGCITSRTLNAYKETRKAGFNRFAGCHRNGGPFEHPKGRACDWSLINRGFVHAQNRDQILYGNNLAAFLIRNADRLGIYYVIWYKQIWFPATGWRAYHGESDHTDHVHMSLL</sequence>
<evidence type="ECO:0000256" key="1">
    <source>
        <dbReference type="SAM" id="Coils"/>
    </source>
</evidence>
<dbReference type="Proteomes" id="UP001589894">
    <property type="component" value="Unassembled WGS sequence"/>
</dbReference>
<evidence type="ECO:0000259" key="4">
    <source>
        <dbReference type="Pfam" id="PF26571"/>
    </source>
</evidence>
<protein>
    <submittedName>
        <fullName evidence="5">Coiled-coil domain-containing protein</fullName>
    </submittedName>
</protein>
<evidence type="ECO:0000313" key="6">
    <source>
        <dbReference type="Proteomes" id="UP001589894"/>
    </source>
</evidence>
<evidence type="ECO:0000313" key="5">
    <source>
        <dbReference type="EMBL" id="MFC0568318.1"/>
    </source>
</evidence>